<dbReference type="Gene3D" id="3.40.50.720">
    <property type="entry name" value="NAD(P)-binding Rossmann-like Domain"/>
    <property type="match status" value="2"/>
</dbReference>
<evidence type="ECO:0000256" key="1">
    <source>
        <dbReference type="ARBA" id="ARBA00023027"/>
    </source>
</evidence>
<dbReference type="InterPro" id="IPR058205">
    <property type="entry name" value="D-LDH-like"/>
</dbReference>
<dbReference type="Pfam" id="PF00389">
    <property type="entry name" value="2-Hacid_dh"/>
    <property type="match status" value="1"/>
</dbReference>
<gene>
    <name evidence="3" type="ORF">HZY62_10185</name>
</gene>
<evidence type="ECO:0000259" key="2">
    <source>
        <dbReference type="Pfam" id="PF00389"/>
    </source>
</evidence>
<reference evidence="3 4" key="1">
    <citation type="submission" date="2020-07" db="EMBL/GenBank/DDBJ databases">
        <title>The draft genome sequence of Maribacter polysiphoniae KCTC 22021.</title>
        <authorList>
            <person name="Mu L."/>
        </authorList>
    </citation>
    <scope>NUCLEOTIDE SEQUENCE [LARGE SCALE GENOMIC DNA]</scope>
    <source>
        <strain evidence="3 4">KCTC 22021</strain>
    </source>
</reference>
<dbReference type="Proteomes" id="UP000651837">
    <property type="component" value="Unassembled WGS sequence"/>
</dbReference>
<name>A0ABR7VYB7_9FLAO</name>
<keyword evidence="1" id="KW-0520">NAD</keyword>
<protein>
    <recommendedName>
        <fullName evidence="2">D-isomer specific 2-hydroxyacid dehydrogenase catalytic domain-containing protein</fullName>
    </recommendedName>
</protein>
<accession>A0ABR7VYB7</accession>
<sequence length="126" mass="14230">MSIFTEDDASASVLDRLYDLGIRFIVLRSAAFNNNDVDHAQKSGISIARVPEYSTHAIVEFTIAVMLAQNRKLFRTNYRVKDMNFFLNGLAIFDVNGKTVGIIVTGRFGWVVYKILYGFWPQTSGL</sequence>
<dbReference type="InterPro" id="IPR006139">
    <property type="entry name" value="D-isomer_2_OHA_DH_cat_dom"/>
</dbReference>
<comment type="caution">
    <text evidence="3">The sequence shown here is derived from an EMBL/GenBank/DDBJ whole genome shotgun (WGS) entry which is preliminary data.</text>
</comment>
<keyword evidence="4" id="KW-1185">Reference proteome</keyword>
<feature type="domain" description="D-isomer specific 2-hydroxyacid dehydrogenase catalytic" evidence="2">
    <location>
        <begin position="2"/>
        <end position="71"/>
    </location>
</feature>
<evidence type="ECO:0000313" key="3">
    <source>
        <dbReference type="EMBL" id="MBD1260955.1"/>
    </source>
</evidence>
<organism evidence="3 4">
    <name type="scientific">Maribacter polysiphoniae</name>
    <dbReference type="NCBI Taxonomy" id="429344"/>
    <lineage>
        <taxon>Bacteria</taxon>
        <taxon>Pseudomonadati</taxon>
        <taxon>Bacteroidota</taxon>
        <taxon>Flavobacteriia</taxon>
        <taxon>Flavobacteriales</taxon>
        <taxon>Flavobacteriaceae</taxon>
        <taxon>Maribacter</taxon>
    </lineage>
</organism>
<evidence type="ECO:0000313" key="4">
    <source>
        <dbReference type="Proteomes" id="UP000651837"/>
    </source>
</evidence>
<dbReference type="PANTHER" id="PTHR43026">
    <property type="entry name" value="2-HYDROXYACID DEHYDROGENASE HOMOLOG 1-RELATED"/>
    <property type="match status" value="1"/>
</dbReference>
<dbReference type="PANTHER" id="PTHR43026:SF1">
    <property type="entry name" value="2-HYDROXYACID DEHYDROGENASE HOMOLOG 1-RELATED"/>
    <property type="match status" value="1"/>
</dbReference>
<dbReference type="SUPFAM" id="SSF52283">
    <property type="entry name" value="Formate/glycerate dehydrogenase catalytic domain-like"/>
    <property type="match status" value="1"/>
</dbReference>
<proteinExistence type="predicted"/>
<dbReference type="EMBL" id="JACWLN010000004">
    <property type="protein sequence ID" value="MBD1260955.1"/>
    <property type="molecule type" value="Genomic_DNA"/>
</dbReference>